<dbReference type="Gene3D" id="3.40.190.10">
    <property type="entry name" value="Periplasmic binding protein-like II"/>
    <property type="match status" value="1"/>
</dbReference>
<dbReference type="InterPro" id="IPR042100">
    <property type="entry name" value="Bug_dom1"/>
</dbReference>
<accession>A0A848FD31</accession>
<proteinExistence type="inferred from homology"/>
<protein>
    <submittedName>
        <fullName evidence="3">Tripartite tricarboxylate transporter substrate binding protein</fullName>
    </submittedName>
</protein>
<reference evidence="3 4" key="1">
    <citation type="submission" date="2020-04" db="EMBL/GenBank/DDBJ databases">
        <title>Azohydromonas sp. isolated from soil.</title>
        <authorList>
            <person name="Dahal R.H."/>
        </authorList>
    </citation>
    <scope>NUCLEOTIDE SEQUENCE [LARGE SCALE GENOMIC DNA]</scope>
    <source>
        <strain evidence="3 4">G-1-1-14</strain>
    </source>
</reference>
<dbReference type="EMBL" id="JABBFW010000017">
    <property type="protein sequence ID" value="NML17374.1"/>
    <property type="molecule type" value="Genomic_DNA"/>
</dbReference>
<dbReference type="SUPFAM" id="SSF53850">
    <property type="entry name" value="Periplasmic binding protein-like II"/>
    <property type="match status" value="1"/>
</dbReference>
<evidence type="ECO:0000256" key="2">
    <source>
        <dbReference type="SAM" id="SignalP"/>
    </source>
</evidence>
<dbReference type="InterPro" id="IPR005064">
    <property type="entry name" value="BUG"/>
</dbReference>
<dbReference type="PIRSF" id="PIRSF017082">
    <property type="entry name" value="YflP"/>
    <property type="match status" value="1"/>
</dbReference>
<dbReference type="Pfam" id="PF03401">
    <property type="entry name" value="TctC"/>
    <property type="match status" value="1"/>
</dbReference>
<evidence type="ECO:0000313" key="3">
    <source>
        <dbReference type="EMBL" id="NML17374.1"/>
    </source>
</evidence>
<gene>
    <name evidence="3" type="ORF">HHL10_20580</name>
</gene>
<dbReference type="CDD" id="cd07012">
    <property type="entry name" value="PBP2_Bug_TTT"/>
    <property type="match status" value="1"/>
</dbReference>
<comment type="caution">
    <text evidence="3">The sequence shown here is derived from an EMBL/GenBank/DDBJ whole genome shotgun (WGS) entry which is preliminary data.</text>
</comment>
<dbReference type="Proteomes" id="UP000574067">
    <property type="component" value="Unassembled WGS sequence"/>
</dbReference>
<dbReference type="RefSeq" id="WP_169162275.1">
    <property type="nucleotide sequence ID" value="NZ_JABBFW010000017.1"/>
</dbReference>
<organism evidence="3 4">
    <name type="scientific">Azohydromonas caseinilytica</name>
    <dbReference type="NCBI Taxonomy" id="2728836"/>
    <lineage>
        <taxon>Bacteria</taxon>
        <taxon>Pseudomonadati</taxon>
        <taxon>Pseudomonadota</taxon>
        <taxon>Betaproteobacteria</taxon>
        <taxon>Burkholderiales</taxon>
        <taxon>Sphaerotilaceae</taxon>
        <taxon>Azohydromonas</taxon>
    </lineage>
</organism>
<evidence type="ECO:0000313" key="4">
    <source>
        <dbReference type="Proteomes" id="UP000574067"/>
    </source>
</evidence>
<dbReference type="Gene3D" id="3.40.190.150">
    <property type="entry name" value="Bordetella uptake gene, domain 1"/>
    <property type="match status" value="1"/>
</dbReference>
<sequence length="325" mass="34081">MKPRFATLLALSTAAISMNLQAQASSPSATWPTKPVKLLVAFPPGAPGDVIARLLQPELQQALGQTVIVDNKPGAGGNIGAQEVARSTDGHTFLVGPDTMLTVNPHLYKKLAFKPTQDLVPVSYLVRFNQMLVCHPSAGIKSMADFRTQAKQKSLSYASGGPGVPGHLAMEMLVNATSAQLNHVPYRGPGPAVQDVLGGAVPCGFLATPVVGPHVRNGKLVALAVSGSQRTASLPNVPTMAEAGVPGYDATFFELLAAPKGMPQVAIERLQQEVAKALAKPDLQAKLATADLEPVGSKPAEAARQMQADFDKWGAVLTKVHLQLD</sequence>
<dbReference type="PANTHER" id="PTHR42928">
    <property type="entry name" value="TRICARBOXYLATE-BINDING PROTEIN"/>
    <property type="match status" value="1"/>
</dbReference>
<name>A0A848FD31_9BURK</name>
<dbReference type="AlphaFoldDB" id="A0A848FD31"/>
<evidence type="ECO:0000256" key="1">
    <source>
        <dbReference type="ARBA" id="ARBA00006987"/>
    </source>
</evidence>
<dbReference type="PANTHER" id="PTHR42928:SF5">
    <property type="entry name" value="BLR1237 PROTEIN"/>
    <property type="match status" value="1"/>
</dbReference>
<keyword evidence="4" id="KW-1185">Reference proteome</keyword>
<feature type="signal peptide" evidence="2">
    <location>
        <begin position="1"/>
        <end position="24"/>
    </location>
</feature>
<comment type="similarity">
    <text evidence="1">Belongs to the UPF0065 (bug) family.</text>
</comment>
<feature type="chain" id="PRO_5032734657" evidence="2">
    <location>
        <begin position="25"/>
        <end position="325"/>
    </location>
</feature>
<keyword evidence="2" id="KW-0732">Signal</keyword>